<accession>A0A0U5JDE0</accession>
<sequence length="453" mass="51449">MNINAAFQWECQPQAENWILTVVQEAIDSNPAIAKLQDDLLTKTSTRLFDWIDHVVAGFSSETEKQLQALGFVRQHFDLESVIYHHPRAQLPRIVLEKDHAAFHGLAISVDSVAEFLMMQGGANLDIEGAIFGNYRSCCINVAGKTALWAVERRGTQTLIPTSEGPGVIQTYHEALEMWLKRFRGDEDEERAINEAIDLAEKLVTLVGQHRAAWTVLEGERRYWEARNTAGQIQKNRQDRLGMGWANHDHHTFRSSRRYFTHLVHLFEVLGFTCRERFYAGEEAGWGAQVMENPICRLVLFLDVDLAPQEIEGDIAHEPLPDLPQLGTIGLWCALHGDSILKAGMHHLEAQFMFEELTHDLAQVGVKMMNPFSSFPYLKQAFTAGEMWQVTPKRVQGLLKENKISEEHAAKFISQGAIGSHLENLQRREGYKGFNQKNVSIIIKKTDPRSQEK</sequence>
<dbReference type="PATRIC" id="fig|389348.3.peg.1752"/>
<dbReference type="InParanoid" id="A0A0U5JDE0"/>
<reference evidence="2" key="1">
    <citation type="submission" date="2015-09" db="EMBL/GenBank/DDBJ databases">
        <authorList>
            <person name="Bertelli C."/>
        </authorList>
    </citation>
    <scope>NUCLEOTIDE SEQUENCE [LARGE SCALE GENOMIC DNA]</scope>
    <source>
        <strain evidence="2">KNic</strain>
    </source>
</reference>
<name>A0A0U5JDE0_9BACT</name>
<dbReference type="RefSeq" id="WP_032124231.1">
    <property type="nucleotide sequence ID" value="NZ_LN879502.1"/>
</dbReference>
<keyword evidence="2" id="KW-1185">Reference proteome</keyword>
<gene>
    <name evidence="1" type="ORF">PNK_1565</name>
</gene>
<dbReference type="KEGG" id="pnl:PNK_1565"/>
<protein>
    <submittedName>
        <fullName evidence="1">Uncharacterized protein</fullName>
    </submittedName>
</protein>
<dbReference type="AlphaFoldDB" id="A0A0U5JDE0"/>
<dbReference type="Proteomes" id="UP000069902">
    <property type="component" value="Chromosome cPNK"/>
</dbReference>
<evidence type="ECO:0000313" key="2">
    <source>
        <dbReference type="Proteomes" id="UP000069902"/>
    </source>
</evidence>
<organism evidence="1 2">
    <name type="scientific">Candidatus Protochlamydia naegleriophila</name>
    <dbReference type="NCBI Taxonomy" id="389348"/>
    <lineage>
        <taxon>Bacteria</taxon>
        <taxon>Pseudomonadati</taxon>
        <taxon>Chlamydiota</taxon>
        <taxon>Chlamydiia</taxon>
        <taxon>Parachlamydiales</taxon>
        <taxon>Parachlamydiaceae</taxon>
        <taxon>Candidatus Protochlamydia</taxon>
    </lineage>
</organism>
<proteinExistence type="predicted"/>
<dbReference type="STRING" id="389348.PNK_1565"/>
<dbReference type="EMBL" id="LN879502">
    <property type="protein sequence ID" value="CUI17175.1"/>
    <property type="molecule type" value="Genomic_DNA"/>
</dbReference>
<evidence type="ECO:0000313" key="1">
    <source>
        <dbReference type="EMBL" id="CUI17175.1"/>
    </source>
</evidence>